<keyword evidence="6" id="KW-1185">Reference proteome</keyword>
<dbReference type="AlphaFoldDB" id="A0A2T0KGN8"/>
<accession>A0A2T0KGN8</accession>
<evidence type="ECO:0000313" key="6">
    <source>
        <dbReference type="Proteomes" id="UP000239415"/>
    </source>
</evidence>
<evidence type="ECO:0000256" key="1">
    <source>
        <dbReference type="ARBA" id="ARBA00022741"/>
    </source>
</evidence>
<proteinExistence type="predicted"/>
<evidence type="ECO:0000313" key="5">
    <source>
        <dbReference type="EMBL" id="PRX22596.1"/>
    </source>
</evidence>
<dbReference type="PANTHER" id="PTHR16305">
    <property type="entry name" value="TESTICULAR SOLUBLE ADENYLYL CYCLASE"/>
    <property type="match status" value="1"/>
</dbReference>
<dbReference type="OrthoDB" id="5378762at2"/>
<dbReference type="Proteomes" id="UP000239415">
    <property type="component" value="Unassembled WGS sequence"/>
</dbReference>
<feature type="region of interest" description="Disordered" evidence="3">
    <location>
        <begin position="386"/>
        <end position="412"/>
    </location>
</feature>
<gene>
    <name evidence="5" type="ORF">CLV67_104123</name>
</gene>
<evidence type="ECO:0000256" key="2">
    <source>
        <dbReference type="ARBA" id="ARBA00022840"/>
    </source>
</evidence>
<dbReference type="PANTHER" id="PTHR16305:SF28">
    <property type="entry name" value="GUANYLATE CYCLASE DOMAIN-CONTAINING PROTEIN"/>
    <property type="match status" value="1"/>
</dbReference>
<protein>
    <submittedName>
        <fullName evidence="5">Regulatory LuxR family protein</fullName>
    </submittedName>
</protein>
<dbReference type="PRINTS" id="PR00038">
    <property type="entry name" value="HTHLUXR"/>
</dbReference>
<dbReference type="GO" id="GO:0006355">
    <property type="term" value="P:regulation of DNA-templated transcription"/>
    <property type="evidence" value="ECO:0007669"/>
    <property type="project" value="InterPro"/>
</dbReference>
<evidence type="ECO:0000259" key="4">
    <source>
        <dbReference type="PROSITE" id="PS50043"/>
    </source>
</evidence>
<dbReference type="GO" id="GO:0005524">
    <property type="term" value="F:ATP binding"/>
    <property type="evidence" value="ECO:0007669"/>
    <property type="project" value="UniProtKB-KW"/>
</dbReference>
<reference evidence="5 6" key="1">
    <citation type="submission" date="2018-03" db="EMBL/GenBank/DDBJ databases">
        <title>Genomic Encyclopedia of Archaeal and Bacterial Type Strains, Phase II (KMG-II): from individual species to whole genera.</title>
        <authorList>
            <person name="Goeker M."/>
        </authorList>
    </citation>
    <scope>NUCLEOTIDE SEQUENCE [LARGE SCALE GENOMIC DNA]</scope>
    <source>
        <strain evidence="5 6">DSM 43146</strain>
    </source>
</reference>
<dbReference type="Pfam" id="PF13191">
    <property type="entry name" value="AAA_16"/>
    <property type="match status" value="1"/>
</dbReference>
<comment type="caution">
    <text evidence="5">The sequence shown here is derived from an EMBL/GenBank/DDBJ whole genome shotgun (WGS) entry which is preliminary data.</text>
</comment>
<keyword evidence="1" id="KW-0547">Nucleotide-binding</keyword>
<dbReference type="InterPro" id="IPR016032">
    <property type="entry name" value="Sig_transdc_resp-reg_C-effctor"/>
</dbReference>
<sequence length="994" mass="105068">MLFLTGEAGIGKTRLATDAMVAARDAGLRVLRGRATSGTAQYRALREAFMPALRHTGPPDDPQLRPYRAALSRLLPEWRPDDRAATGSSGPDDAPVVLAEGVLRLLTALARLAAARPAEPPVGAARASGPPRDAVGACGPARAAGDGGGRGCVLVLEDLHDADTDTLAVLDYLVDHLDGEPVLVIATVRPGANPGMTLIRAATRRRAATVLELGRLGGGEVRELAAQCLGVTPDRVPEPALGRLIEAADGIPFHIEELVAGMVDDQALVVEADGWRAREPWQPRLPPGLAAGIAVRADHLGPPARALLRAAALIGHRFPSGIAAVAAGLPAGDMANCLRLATDAQLINPTGRPGEYAFRHALTAEALRSTLLPAESADLARRAASALDGWEPGPRSGQAGRVPAVEGREPGPWPGEGDAELAARLWLQAGEAKRAARLLGELAERARLQGAASTAVVQAGRALATLDGEPEGDPTVVDLRTILLDALVDAGEMERAAEEGARLDLHAGAGRRAAVHLRLAKAASTAGRWADGLREIAMVRALDPGPELAAEADAVEAFLVFLNPAPDRMSRAGHLAERALRAAASPEVRCAALEVLAGCARSRDLGASRAFSERALAIAEEHGLTGHRLRMLFHLGVLDGIHEANPARLVFAHAAAVTAGAVVTALIIECELVVVHLTRGEFGEAERRARHVEEAAGRLRLPATRLIALAFRVCVAGHRGIKDETEQLYGRFSALGGAGTDHAAAVWGLGLAFEAIMDEDRERAWHWLDRAIAKEDDLPPHYLSFNRGPHLLLAVLSGKAGRAEADALAGSAHGQARWNRQFVLLSRAILDGREGLAADAVAGVAAFEELASPYPLARNWGLRLIGESAYTDGWGRPREWLTVAEAWFHDAGAARVAASCRHLLRAMGVPLPQRRRGSDRIPPALRKAGVTVRELEVLELVAQRLGNREIAARLFLSPRTVEKHVASLLLKTGRRDRAALARLENMGGPGTNMG</sequence>
<dbReference type="SUPFAM" id="SSF46894">
    <property type="entry name" value="C-terminal effector domain of the bipartite response regulators"/>
    <property type="match status" value="1"/>
</dbReference>
<dbReference type="SMART" id="SM00421">
    <property type="entry name" value="HTH_LUXR"/>
    <property type="match status" value="1"/>
</dbReference>
<keyword evidence="2" id="KW-0067">ATP-binding</keyword>
<dbReference type="InterPro" id="IPR036388">
    <property type="entry name" value="WH-like_DNA-bd_sf"/>
</dbReference>
<dbReference type="InterPro" id="IPR027417">
    <property type="entry name" value="P-loop_NTPase"/>
</dbReference>
<dbReference type="PROSITE" id="PS50043">
    <property type="entry name" value="HTH_LUXR_2"/>
    <property type="match status" value="1"/>
</dbReference>
<organism evidence="5 6">
    <name type="scientific">Actinoplanes italicus</name>
    <dbReference type="NCBI Taxonomy" id="113567"/>
    <lineage>
        <taxon>Bacteria</taxon>
        <taxon>Bacillati</taxon>
        <taxon>Actinomycetota</taxon>
        <taxon>Actinomycetes</taxon>
        <taxon>Micromonosporales</taxon>
        <taxon>Micromonosporaceae</taxon>
        <taxon>Actinoplanes</taxon>
    </lineage>
</organism>
<dbReference type="Gene3D" id="1.10.10.10">
    <property type="entry name" value="Winged helix-like DNA-binding domain superfamily/Winged helix DNA-binding domain"/>
    <property type="match status" value="1"/>
</dbReference>
<dbReference type="GO" id="GO:0003677">
    <property type="term" value="F:DNA binding"/>
    <property type="evidence" value="ECO:0007669"/>
    <property type="project" value="InterPro"/>
</dbReference>
<dbReference type="EMBL" id="PVMZ01000004">
    <property type="protein sequence ID" value="PRX22596.1"/>
    <property type="molecule type" value="Genomic_DNA"/>
</dbReference>
<feature type="domain" description="HTH luxR-type" evidence="4">
    <location>
        <begin position="923"/>
        <end position="988"/>
    </location>
</feature>
<dbReference type="InterPro" id="IPR041664">
    <property type="entry name" value="AAA_16"/>
</dbReference>
<dbReference type="Pfam" id="PF00196">
    <property type="entry name" value="GerE"/>
    <property type="match status" value="1"/>
</dbReference>
<evidence type="ECO:0000256" key="3">
    <source>
        <dbReference type="SAM" id="MobiDB-lite"/>
    </source>
</evidence>
<dbReference type="GO" id="GO:0004016">
    <property type="term" value="F:adenylate cyclase activity"/>
    <property type="evidence" value="ECO:0007669"/>
    <property type="project" value="TreeGrafter"/>
</dbReference>
<dbReference type="GO" id="GO:0005737">
    <property type="term" value="C:cytoplasm"/>
    <property type="evidence" value="ECO:0007669"/>
    <property type="project" value="TreeGrafter"/>
</dbReference>
<name>A0A2T0KGN8_9ACTN</name>
<dbReference type="CDD" id="cd06170">
    <property type="entry name" value="LuxR_C_like"/>
    <property type="match status" value="1"/>
</dbReference>
<dbReference type="InterPro" id="IPR000792">
    <property type="entry name" value="Tscrpt_reg_LuxR_C"/>
</dbReference>
<dbReference type="SUPFAM" id="SSF52540">
    <property type="entry name" value="P-loop containing nucleoside triphosphate hydrolases"/>
    <property type="match status" value="1"/>
</dbReference>